<feature type="compositionally biased region" description="Polar residues" evidence="7">
    <location>
        <begin position="368"/>
        <end position="390"/>
    </location>
</feature>
<evidence type="ECO:0000256" key="5">
    <source>
        <dbReference type="ARBA" id="ARBA00022777"/>
    </source>
</evidence>
<sequence>MKLMNHPSILRIYDVYESPKELFLVLEYVEGGELFDYLVNRGKLSEPETICFFKQIIYGLNYAHTFSIIHRDLKPENILISSLSPPRIKILSLLTSLQLETSCGSPHYASPEIVNGHKYTGNATDIWSCGVILYALLTGSLPFDDKDIKVLLEKVKVGKYEIPQFIDSSARDLLSRMLVVNADERITIPDILAHPWLNTSVAARRHRSQDPSLQPVLPPSPDALACPIADPHSFDDEILQQLSVIWGRVHTKAFYWLLRRHNEEVDRLSGKDDGSGHGMGPGSVTFNLAWELDTSGLGDARRDRQSAHALLPPLMTRNPTSSSTASSSRSRPSSPGGPRLPNVPRPTYERAASEFSDTKVSRPRYERTSTQLSYSTHRTASGRSSSQPKSSFVMGTRTGSVLNGGHGGPRNSYSQTRSGQSSSQAPAILSRSDSSSGARVSTVQFPPAHPVQNTQSHHPVPRPSRARAATTAADTSLEEEKRVLARPTLQARPHSQQTSQIPTYGLAPSSVRSGTDSSSGSSTACSITSTATRAVSSRREVLKDIDDKTTTSSPSPPPLLPPLPPLPLLTAPKMADPVLQVELDDIAEHVNRLSLRNLDGNTPAESKIGRDLQTQLREYRPQQKQQRPQARQVSSSYQQQRFQSPKSARRRAVSTVERGAKGAGKENTKENAGLGDESWSYVAVNEGSNNGVGGKNVVFANSDNHNRVAAGKKEKDRKIRPPPLEMPPLNHKRSTISALGSPIALSPPMNTSSTKAGIASPVVGELKGWLSNLFNRPSKNPAGNCILYSADDVSKTRRDVLHLLASLGVIVEVSLSEPDSGIERDNSPLRCRVDELTYEGLAPLGMKPVKFRIEFSAIGDEAGSSLSIFPTSPATPLSSGHHLFPAAATSGVRGRSSTLGGGSKSPLLPLSPLPSPNFVAASVMIVIQEKGSSSTFKAIWKKLKEVYDDGCGESMNPYSSFSPVMTSTPLMGYAA</sequence>
<organism evidence="9 10">
    <name type="scientific">Gymnopus androsaceus JB14</name>
    <dbReference type="NCBI Taxonomy" id="1447944"/>
    <lineage>
        <taxon>Eukaryota</taxon>
        <taxon>Fungi</taxon>
        <taxon>Dikarya</taxon>
        <taxon>Basidiomycota</taxon>
        <taxon>Agaricomycotina</taxon>
        <taxon>Agaricomycetes</taxon>
        <taxon>Agaricomycetidae</taxon>
        <taxon>Agaricales</taxon>
        <taxon>Marasmiineae</taxon>
        <taxon>Omphalotaceae</taxon>
        <taxon>Gymnopus</taxon>
    </lineage>
</organism>
<dbReference type="GO" id="GO:0004674">
    <property type="term" value="F:protein serine/threonine kinase activity"/>
    <property type="evidence" value="ECO:0007669"/>
    <property type="project" value="UniProtKB-KW"/>
</dbReference>
<dbReference type="GO" id="GO:0035556">
    <property type="term" value="P:intracellular signal transduction"/>
    <property type="evidence" value="ECO:0007669"/>
    <property type="project" value="TreeGrafter"/>
</dbReference>
<feature type="compositionally biased region" description="Basic and acidic residues" evidence="7">
    <location>
        <begin position="537"/>
        <end position="549"/>
    </location>
</feature>
<comment type="similarity">
    <text evidence="1">Belongs to the protein kinase superfamily. CAMK Ser/Thr protein kinase family. NIM1 subfamily.</text>
</comment>
<dbReference type="SUPFAM" id="SSF56112">
    <property type="entry name" value="Protein kinase-like (PK-like)"/>
    <property type="match status" value="1"/>
</dbReference>
<proteinExistence type="inferred from homology"/>
<name>A0A6A4I3H7_9AGAR</name>
<dbReference type="PANTHER" id="PTHR24346">
    <property type="entry name" value="MAP/MICROTUBULE AFFINITY-REGULATING KINASE"/>
    <property type="match status" value="1"/>
</dbReference>
<evidence type="ECO:0000256" key="4">
    <source>
        <dbReference type="ARBA" id="ARBA00022741"/>
    </source>
</evidence>
<feature type="compositionally biased region" description="Polar residues" evidence="7">
    <location>
        <begin position="493"/>
        <end position="502"/>
    </location>
</feature>
<protein>
    <submittedName>
        <fullName evidence="9">Pkinase-domain-containing protein</fullName>
    </submittedName>
</protein>
<feature type="region of interest" description="Disordered" evidence="7">
    <location>
        <begin position="619"/>
        <end position="674"/>
    </location>
</feature>
<gene>
    <name evidence="9" type="ORF">BT96DRAFT_916441</name>
</gene>
<feature type="compositionally biased region" description="Low complexity" evidence="7">
    <location>
        <begin position="509"/>
        <end position="532"/>
    </location>
</feature>
<dbReference type="PROSITE" id="PS50011">
    <property type="entry name" value="PROTEIN_KINASE_DOM"/>
    <property type="match status" value="1"/>
</dbReference>
<dbReference type="Proteomes" id="UP000799118">
    <property type="component" value="Unassembled WGS sequence"/>
</dbReference>
<evidence type="ECO:0000256" key="3">
    <source>
        <dbReference type="ARBA" id="ARBA00022679"/>
    </source>
</evidence>
<dbReference type="PANTHER" id="PTHR24346:SF82">
    <property type="entry name" value="KP78A-RELATED"/>
    <property type="match status" value="1"/>
</dbReference>
<feature type="compositionally biased region" description="Low complexity" evidence="7">
    <location>
        <begin position="316"/>
        <end position="334"/>
    </location>
</feature>
<dbReference type="Pfam" id="PF00069">
    <property type="entry name" value="Pkinase"/>
    <property type="match status" value="1"/>
</dbReference>
<evidence type="ECO:0000256" key="6">
    <source>
        <dbReference type="ARBA" id="ARBA00022840"/>
    </source>
</evidence>
<feature type="domain" description="Protein kinase" evidence="8">
    <location>
        <begin position="1"/>
        <end position="197"/>
    </location>
</feature>
<evidence type="ECO:0000256" key="1">
    <source>
        <dbReference type="ARBA" id="ARBA00010791"/>
    </source>
</evidence>
<feature type="compositionally biased region" description="Low complexity" evidence="7">
    <location>
        <begin position="412"/>
        <end position="441"/>
    </location>
</feature>
<dbReference type="EMBL" id="ML769412">
    <property type="protein sequence ID" value="KAE9404991.1"/>
    <property type="molecule type" value="Genomic_DNA"/>
</dbReference>
<keyword evidence="2" id="KW-0723">Serine/threonine-protein kinase</keyword>
<dbReference type="GO" id="GO:0005737">
    <property type="term" value="C:cytoplasm"/>
    <property type="evidence" value="ECO:0007669"/>
    <property type="project" value="TreeGrafter"/>
</dbReference>
<feature type="compositionally biased region" description="Polar residues" evidence="7">
    <location>
        <begin position="633"/>
        <end position="646"/>
    </location>
</feature>
<evidence type="ECO:0000259" key="8">
    <source>
        <dbReference type="PROSITE" id="PS50011"/>
    </source>
</evidence>
<evidence type="ECO:0000256" key="7">
    <source>
        <dbReference type="SAM" id="MobiDB-lite"/>
    </source>
</evidence>
<dbReference type="InterPro" id="IPR008271">
    <property type="entry name" value="Ser/Thr_kinase_AS"/>
</dbReference>
<dbReference type="PROSITE" id="PS00108">
    <property type="entry name" value="PROTEIN_KINASE_ST"/>
    <property type="match status" value="1"/>
</dbReference>
<feature type="region of interest" description="Disordered" evidence="7">
    <location>
        <begin position="307"/>
        <end position="568"/>
    </location>
</feature>
<feature type="region of interest" description="Disordered" evidence="7">
    <location>
        <begin position="708"/>
        <end position="731"/>
    </location>
</feature>
<dbReference type="AlphaFoldDB" id="A0A6A4I3H7"/>
<keyword evidence="4" id="KW-0547">Nucleotide-binding</keyword>
<dbReference type="OrthoDB" id="193931at2759"/>
<feature type="compositionally biased region" description="Pro residues" evidence="7">
    <location>
        <begin position="554"/>
        <end position="567"/>
    </location>
</feature>
<dbReference type="InterPro" id="IPR000719">
    <property type="entry name" value="Prot_kinase_dom"/>
</dbReference>
<keyword evidence="5" id="KW-0418">Kinase</keyword>
<keyword evidence="6" id="KW-0067">ATP-binding</keyword>
<dbReference type="SMART" id="SM00220">
    <property type="entry name" value="S_TKc"/>
    <property type="match status" value="1"/>
</dbReference>
<feature type="compositionally biased region" description="Basic and acidic residues" evidence="7">
    <location>
        <begin position="658"/>
        <end position="669"/>
    </location>
</feature>
<feature type="compositionally biased region" description="Basic and acidic residues" evidence="7">
    <location>
        <begin position="347"/>
        <end position="367"/>
    </location>
</feature>
<accession>A0A6A4I3H7</accession>
<evidence type="ECO:0000313" key="9">
    <source>
        <dbReference type="EMBL" id="KAE9404991.1"/>
    </source>
</evidence>
<evidence type="ECO:0000313" key="10">
    <source>
        <dbReference type="Proteomes" id="UP000799118"/>
    </source>
</evidence>
<dbReference type="Gene3D" id="1.10.510.10">
    <property type="entry name" value="Transferase(Phosphotransferase) domain 1"/>
    <property type="match status" value="1"/>
</dbReference>
<feature type="compositionally biased region" description="Low complexity" evidence="7">
    <location>
        <begin position="622"/>
        <end position="632"/>
    </location>
</feature>
<evidence type="ECO:0000256" key="2">
    <source>
        <dbReference type="ARBA" id="ARBA00022527"/>
    </source>
</evidence>
<dbReference type="InterPro" id="IPR011009">
    <property type="entry name" value="Kinase-like_dom_sf"/>
</dbReference>
<dbReference type="FunFam" id="1.10.510.10:FF:000571">
    <property type="entry name" value="Maternal embryonic leucine zipper kinase"/>
    <property type="match status" value="1"/>
</dbReference>
<keyword evidence="3" id="KW-0808">Transferase</keyword>
<dbReference type="GO" id="GO:0005524">
    <property type="term" value="F:ATP binding"/>
    <property type="evidence" value="ECO:0007669"/>
    <property type="project" value="UniProtKB-KW"/>
</dbReference>
<keyword evidence="10" id="KW-1185">Reference proteome</keyword>
<reference evidence="9" key="1">
    <citation type="journal article" date="2019" name="Environ. Microbiol.">
        <title>Fungal ecological strategies reflected in gene transcription - a case study of two litter decomposers.</title>
        <authorList>
            <person name="Barbi F."/>
            <person name="Kohler A."/>
            <person name="Barry K."/>
            <person name="Baskaran P."/>
            <person name="Daum C."/>
            <person name="Fauchery L."/>
            <person name="Ihrmark K."/>
            <person name="Kuo A."/>
            <person name="LaButti K."/>
            <person name="Lipzen A."/>
            <person name="Morin E."/>
            <person name="Grigoriev I.V."/>
            <person name="Henrissat B."/>
            <person name="Lindahl B."/>
            <person name="Martin F."/>
        </authorList>
    </citation>
    <scope>NUCLEOTIDE SEQUENCE</scope>
    <source>
        <strain evidence="9">JB14</strain>
    </source>
</reference>